<dbReference type="GO" id="GO:0004497">
    <property type="term" value="F:monooxygenase activity"/>
    <property type="evidence" value="ECO:0007669"/>
    <property type="project" value="UniProtKB-KW"/>
</dbReference>
<dbReference type="Proteomes" id="UP001597145">
    <property type="component" value="Unassembled WGS sequence"/>
</dbReference>
<protein>
    <submittedName>
        <fullName evidence="3">Flavin-containing monooxygenase</fullName>
        <ecNumber evidence="3">1.14.13.-</ecNumber>
    </submittedName>
</protein>
<dbReference type="Gene3D" id="3.50.50.60">
    <property type="entry name" value="FAD/NAD(P)-binding domain"/>
    <property type="match status" value="1"/>
</dbReference>
<dbReference type="PRINTS" id="PR00469">
    <property type="entry name" value="PNDRDTASEII"/>
</dbReference>
<gene>
    <name evidence="3" type="ORF">ACFSCY_13065</name>
</gene>
<evidence type="ECO:0000256" key="1">
    <source>
        <dbReference type="ARBA" id="ARBA00023002"/>
    </source>
</evidence>
<evidence type="ECO:0000313" key="4">
    <source>
        <dbReference type="Proteomes" id="UP001597145"/>
    </source>
</evidence>
<proteinExistence type="predicted"/>
<dbReference type="EMBL" id="JBHUCP010000008">
    <property type="protein sequence ID" value="MFD1530375.1"/>
    <property type="molecule type" value="Genomic_DNA"/>
</dbReference>
<comment type="caution">
    <text evidence="3">The sequence shown here is derived from an EMBL/GenBank/DDBJ whole genome shotgun (WGS) entry which is preliminary data.</text>
</comment>
<dbReference type="PRINTS" id="PR00368">
    <property type="entry name" value="FADPNR"/>
</dbReference>
<feature type="compositionally biased region" description="Basic residues" evidence="2">
    <location>
        <begin position="193"/>
        <end position="203"/>
    </location>
</feature>
<keyword evidence="3" id="KW-0503">Monooxygenase</keyword>
<dbReference type="PANTHER" id="PTHR43539:SF78">
    <property type="entry name" value="FLAVIN-CONTAINING MONOOXYGENASE"/>
    <property type="match status" value="1"/>
</dbReference>
<feature type="compositionally biased region" description="Basic and acidic residues" evidence="2">
    <location>
        <begin position="204"/>
        <end position="217"/>
    </location>
</feature>
<dbReference type="PANTHER" id="PTHR43539">
    <property type="entry name" value="FLAVIN-BINDING MONOOXYGENASE-LIKE PROTEIN (AFU_ORTHOLOGUE AFUA_4G09220)"/>
    <property type="match status" value="1"/>
</dbReference>
<accession>A0ABW4FJD5</accession>
<dbReference type="InterPro" id="IPR036188">
    <property type="entry name" value="FAD/NAD-bd_sf"/>
</dbReference>
<dbReference type="InterPro" id="IPR050982">
    <property type="entry name" value="Auxin_biosynth/cation_transpt"/>
</dbReference>
<name>A0ABW4FJD5_9PSEU</name>
<dbReference type="Pfam" id="PF13738">
    <property type="entry name" value="Pyr_redox_3"/>
    <property type="match status" value="1"/>
</dbReference>
<reference evidence="4" key="1">
    <citation type="journal article" date="2019" name="Int. J. Syst. Evol. Microbiol.">
        <title>The Global Catalogue of Microorganisms (GCM) 10K type strain sequencing project: providing services to taxonomists for standard genome sequencing and annotation.</title>
        <authorList>
            <consortium name="The Broad Institute Genomics Platform"/>
            <consortium name="The Broad Institute Genome Sequencing Center for Infectious Disease"/>
            <person name="Wu L."/>
            <person name="Ma J."/>
        </authorList>
    </citation>
    <scope>NUCLEOTIDE SEQUENCE [LARGE SCALE GENOMIC DNA]</scope>
    <source>
        <strain evidence="4">JCM 12165</strain>
    </source>
</reference>
<keyword evidence="4" id="KW-1185">Reference proteome</keyword>
<keyword evidence="1 3" id="KW-0560">Oxidoreductase</keyword>
<evidence type="ECO:0000256" key="2">
    <source>
        <dbReference type="SAM" id="MobiDB-lite"/>
    </source>
</evidence>
<dbReference type="RefSeq" id="WP_343987479.1">
    <property type="nucleotide sequence ID" value="NZ_BAAAJG010000029.1"/>
</dbReference>
<evidence type="ECO:0000313" key="3">
    <source>
        <dbReference type="EMBL" id="MFD1530375.1"/>
    </source>
</evidence>
<organism evidence="3 4">
    <name type="scientific">Pseudonocardia aurantiaca</name>
    <dbReference type="NCBI Taxonomy" id="75290"/>
    <lineage>
        <taxon>Bacteria</taxon>
        <taxon>Bacillati</taxon>
        <taxon>Actinomycetota</taxon>
        <taxon>Actinomycetes</taxon>
        <taxon>Pseudonocardiales</taxon>
        <taxon>Pseudonocardiaceae</taxon>
        <taxon>Pseudonocardia</taxon>
    </lineage>
</organism>
<sequence length="247" mass="26319">MEPVIVIGAGQPGVAAAAALLREGLRPVVLEADPHPTGSWPRYYDSLVLFTPAHFNALPGLPFPGEPHRYPTRDEAADYLRTSAARLDCEFRTGHRVTSVNQEGGEYRVLTEGGSELTAPMVVAATGSFARPHCPDLPGLAAYTGRVLHAAEYRSPAPFAGRRVVVVGAGNSAVQIAVELARPGVPAHDALGHHARRRPGRPARRAEAGEHPTEPPHDVPALGLRTSAGTRRRCAPPTARTWCPACR</sequence>
<feature type="region of interest" description="Disordered" evidence="2">
    <location>
        <begin position="187"/>
        <end position="236"/>
    </location>
</feature>
<dbReference type="EC" id="1.14.13.-" evidence="3"/>
<dbReference type="SUPFAM" id="SSF51905">
    <property type="entry name" value="FAD/NAD(P)-binding domain"/>
    <property type="match status" value="1"/>
</dbReference>